<name>A0A1I5R197_9FIRM</name>
<dbReference type="CDD" id="cd14748">
    <property type="entry name" value="PBP2_UgpB"/>
    <property type="match status" value="1"/>
</dbReference>
<sequence length="440" mass="48058">MKMKKLGASILATIMATSMLAGCGQSSTQTPETTSDAQVTEATEVASDAATAADEAAATKSIEPTEITFWHYMTGNLEETLTALTDEFNSTNEYGITVTLVNQGYASDLQTKLQASAAADALPDLTQAYNNWLTPYLDKIVHLDDFVANDFDNWDDIVEAYRGECSEFGFVHAVPFNKSTYVLFYNKTLFDELGIEAPKTWADVEADAKIVKDAKGIAFIGYDDSTGAIEATLKQNGENFVDETGALFDTDGGREAFEYLSNLYSNGYARLVGEDGYFSNVISNQNIASYVGSSAGVSYITAEGWELGVAPLPGNKVNAANMAGTNIVMFSQDTNKQLAAWEYLKFLTSTESTSKWAVSTGYLPVRQSAYETAEYKAYMEENICAAACYEQSKDFFYSPTFDASNDIRNSVSPAFEQLVLDKADAQTWFDTILSTINAQY</sequence>
<dbReference type="PROSITE" id="PS51257">
    <property type="entry name" value="PROKAR_LIPOPROTEIN"/>
    <property type="match status" value="1"/>
</dbReference>
<proteinExistence type="inferred from homology"/>
<dbReference type="PANTHER" id="PTHR43649">
    <property type="entry name" value="ARABINOSE-BINDING PROTEIN-RELATED"/>
    <property type="match status" value="1"/>
</dbReference>
<dbReference type="InterPro" id="IPR006061">
    <property type="entry name" value="SBP_1_CS"/>
</dbReference>
<dbReference type="RefSeq" id="WP_074884046.1">
    <property type="nucleotide sequence ID" value="NZ_FOXO01000003.1"/>
</dbReference>
<evidence type="ECO:0000256" key="1">
    <source>
        <dbReference type="ARBA" id="ARBA00004196"/>
    </source>
</evidence>
<dbReference type="Gene3D" id="3.40.190.10">
    <property type="entry name" value="Periplasmic binding protein-like II"/>
    <property type="match status" value="2"/>
</dbReference>
<evidence type="ECO:0000256" key="2">
    <source>
        <dbReference type="ARBA" id="ARBA00008520"/>
    </source>
</evidence>
<dbReference type="InterPro" id="IPR050490">
    <property type="entry name" value="Bact_solute-bd_prot1"/>
</dbReference>
<dbReference type="EMBL" id="FOXO01000003">
    <property type="protein sequence ID" value="SFP52282.1"/>
    <property type="molecule type" value="Genomic_DNA"/>
</dbReference>
<evidence type="ECO:0000256" key="4">
    <source>
        <dbReference type="ARBA" id="ARBA00022729"/>
    </source>
</evidence>
<dbReference type="PANTHER" id="PTHR43649:SF31">
    <property type="entry name" value="SN-GLYCEROL-3-PHOSPHATE-BINDING PERIPLASMIC PROTEIN UGPB"/>
    <property type="match status" value="1"/>
</dbReference>
<dbReference type="SUPFAM" id="SSF53850">
    <property type="entry name" value="Periplasmic binding protein-like II"/>
    <property type="match status" value="1"/>
</dbReference>
<dbReference type="Pfam" id="PF13416">
    <property type="entry name" value="SBP_bac_8"/>
    <property type="match status" value="1"/>
</dbReference>
<organism evidence="7 8">
    <name type="scientific">Butyrivibrio proteoclasticus</name>
    <dbReference type="NCBI Taxonomy" id="43305"/>
    <lineage>
        <taxon>Bacteria</taxon>
        <taxon>Bacillati</taxon>
        <taxon>Bacillota</taxon>
        <taxon>Clostridia</taxon>
        <taxon>Lachnospirales</taxon>
        <taxon>Lachnospiraceae</taxon>
        <taxon>Butyrivibrio</taxon>
    </lineage>
</organism>
<evidence type="ECO:0000256" key="3">
    <source>
        <dbReference type="ARBA" id="ARBA00022448"/>
    </source>
</evidence>
<evidence type="ECO:0000313" key="8">
    <source>
        <dbReference type="Proteomes" id="UP000182624"/>
    </source>
</evidence>
<accession>A0A1I5R197</accession>
<keyword evidence="8" id="KW-1185">Reference proteome</keyword>
<dbReference type="InterPro" id="IPR006059">
    <property type="entry name" value="SBP"/>
</dbReference>
<comment type="subcellular location">
    <subcellularLocation>
        <location evidence="1">Cell envelope</location>
    </subcellularLocation>
</comment>
<gene>
    <name evidence="7" type="ORF">SAMN04487928_10368</name>
</gene>
<feature type="chain" id="PRO_5038916372" evidence="6">
    <location>
        <begin position="22"/>
        <end position="440"/>
    </location>
</feature>
<comment type="similarity">
    <text evidence="2">Belongs to the bacterial solute-binding protein 1 family.</text>
</comment>
<dbReference type="Proteomes" id="UP000182624">
    <property type="component" value="Unassembled WGS sequence"/>
</dbReference>
<dbReference type="PROSITE" id="PS01037">
    <property type="entry name" value="SBP_BACTERIAL_1"/>
    <property type="match status" value="1"/>
</dbReference>
<dbReference type="GO" id="GO:0030313">
    <property type="term" value="C:cell envelope"/>
    <property type="evidence" value="ECO:0007669"/>
    <property type="project" value="UniProtKB-SubCell"/>
</dbReference>
<dbReference type="AlphaFoldDB" id="A0A1I5R197"/>
<evidence type="ECO:0000256" key="6">
    <source>
        <dbReference type="SAM" id="SignalP"/>
    </source>
</evidence>
<keyword evidence="5" id="KW-0574">Periplasm</keyword>
<reference evidence="8" key="1">
    <citation type="submission" date="2016-10" db="EMBL/GenBank/DDBJ databases">
        <authorList>
            <person name="Varghese N."/>
            <person name="Submissions S."/>
        </authorList>
    </citation>
    <scope>NUCLEOTIDE SEQUENCE [LARGE SCALE GENOMIC DNA]</scope>
    <source>
        <strain evidence="8">P18</strain>
    </source>
</reference>
<feature type="signal peptide" evidence="6">
    <location>
        <begin position="1"/>
        <end position="21"/>
    </location>
</feature>
<evidence type="ECO:0000256" key="5">
    <source>
        <dbReference type="ARBA" id="ARBA00022764"/>
    </source>
</evidence>
<dbReference type="GO" id="GO:0055085">
    <property type="term" value="P:transmembrane transport"/>
    <property type="evidence" value="ECO:0007669"/>
    <property type="project" value="InterPro"/>
</dbReference>
<keyword evidence="7" id="KW-0762">Sugar transport</keyword>
<evidence type="ECO:0000313" key="7">
    <source>
        <dbReference type="EMBL" id="SFP52282.1"/>
    </source>
</evidence>
<keyword evidence="4 6" id="KW-0732">Signal</keyword>
<protein>
    <submittedName>
        <fullName evidence="7">Multiple sugar transport system substrate-binding protein</fullName>
    </submittedName>
</protein>
<keyword evidence="3" id="KW-0813">Transport</keyword>